<dbReference type="Proteomes" id="UP000053872">
    <property type="component" value="Unassembled WGS sequence"/>
</dbReference>
<feature type="region of interest" description="Disordered" evidence="15">
    <location>
        <begin position="363"/>
        <end position="404"/>
    </location>
</feature>
<dbReference type="EC" id="2.3.1.225" evidence="14"/>
<evidence type="ECO:0000256" key="6">
    <source>
        <dbReference type="ARBA" id="ARBA00023034"/>
    </source>
</evidence>
<keyword evidence="3 14" id="KW-0808">Transferase</keyword>
<evidence type="ECO:0000256" key="13">
    <source>
        <dbReference type="ARBA" id="ARBA00047790"/>
    </source>
</evidence>
<evidence type="ECO:0000256" key="1">
    <source>
        <dbReference type="ARBA" id="ARBA00004225"/>
    </source>
</evidence>
<dbReference type="PROSITE" id="PS50216">
    <property type="entry name" value="DHHC"/>
    <property type="match status" value="1"/>
</dbReference>
<comment type="catalytic activity">
    <reaction evidence="13">
        <text>L-cysteinyl-[protein] + hexadecanoyl-CoA = S-hexadecanoyl-L-cysteinyl-[protein] + CoA</text>
        <dbReference type="Rhea" id="RHEA:36683"/>
        <dbReference type="Rhea" id="RHEA-COMP:10131"/>
        <dbReference type="Rhea" id="RHEA-COMP:11032"/>
        <dbReference type="ChEBI" id="CHEBI:29950"/>
        <dbReference type="ChEBI" id="CHEBI:57287"/>
        <dbReference type="ChEBI" id="CHEBI:57379"/>
        <dbReference type="ChEBI" id="CHEBI:74151"/>
        <dbReference type="EC" id="2.3.1.225"/>
    </reaction>
    <physiologicalReaction direction="left-to-right" evidence="13">
        <dbReference type="Rhea" id="RHEA:36684"/>
    </physiologicalReaction>
</comment>
<dbReference type="PANTHER" id="PTHR12349:SF1">
    <property type="entry name" value="PALMITOYLTRANSFERASE ZDHHC8"/>
    <property type="match status" value="1"/>
</dbReference>
<keyword evidence="9" id="KW-0564">Palmitate</keyword>
<comment type="domain">
    <text evidence="14">The DHHC domain is required for palmitoyltransferase activity.</text>
</comment>
<dbReference type="AlphaFoldDB" id="A0A2I0M8E0"/>
<dbReference type="Pfam" id="PF01529">
    <property type="entry name" value="DHHC"/>
    <property type="match status" value="1"/>
</dbReference>
<dbReference type="EMBL" id="AKCR02000030">
    <property type="protein sequence ID" value="PKK25947.1"/>
    <property type="molecule type" value="Genomic_DNA"/>
</dbReference>
<reference evidence="18 19" key="1">
    <citation type="journal article" date="2013" name="Science">
        <title>Genomic diversity and evolution of the head crest in the rock pigeon.</title>
        <authorList>
            <person name="Shapiro M.D."/>
            <person name="Kronenberg Z."/>
            <person name="Li C."/>
            <person name="Domyan E.T."/>
            <person name="Pan H."/>
            <person name="Campbell M."/>
            <person name="Tan H."/>
            <person name="Huff C.D."/>
            <person name="Hu H."/>
            <person name="Vickrey A.I."/>
            <person name="Nielsen S.C."/>
            <person name="Stringham S.A."/>
            <person name="Hu H."/>
            <person name="Willerslev E."/>
            <person name="Gilbert M.T."/>
            <person name="Yandell M."/>
            <person name="Zhang G."/>
            <person name="Wang J."/>
        </authorList>
    </citation>
    <scope>NUCLEOTIDE SEQUENCE [LARGE SCALE GENOMIC DNA]</scope>
    <source>
        <tissue evidence="18">Blood</tissue>
    </source>
</reference>
<keyword evidence="5 14" id="KW-1133">Transmembrane helix</keyword>
<comment type="similarity">
    <text evidence="12">Belongs to the DHHC palmitoyltransferase family. ERF2/ZDHHC9 subfamily.</text>
</comment>
<gene>
    <name evidence="18" type="primary">ZDHHC8</name>
    <name evidence="18" type="ORF">A306_00005292</name>
</gene>
<evidence type="ECO:0000256" key="2">
    <source>
        <dbReference type="ARBA" id="ARBA00004653"/>
    </source>
</evidence>
<dbReference type="GO" id="GO:0000139">
    <property type="term" value="C:Golgi membrane"/>
    <property type="evidence" value="ECO:0007669"/>
    <property type="project" value="UniProtKB-SubCell"/>
</dbReference>
<feature type="chain" id="PRO_5014129344" description="Palmitoyltransferase" evidence="16">
    <location>
        <begin position="28"/>
        <end position="834"/>
    </location>
</feature>
<evidence type="ECO:0000256" key="4">
    <source>
        <dbReference type="ARBA" id="ARBA00022692"/>
    </source>
</evidence>
<keyword evidence="19" id="KW-1185">Reference proteome</keyword>
<feature type="signal peptide" evidence="16">
    <location>
        <begin position="1"/>
        <end position="27"/>
    </location>
</feature>
<keyword evidence="10" id="KW-0449">Lipoprotein</keyword>
<evidence type="ECO:0000313" key="18">
    <source>
        <dbReference type="EMBL" id="PKK25947.1"/>
    </source>
</evidence>
<comment type="subcellular location">
    <subcellularLocation>
        <location evidence="2">Golgi apparatus membrane</location>
        <topology evidence="2">Multi-pass membrane protein</topology>
    </subcellularLocation>
    <subcellularLocation>
        <location evidence="1">Mitochondrion membrane</location>
        <topology evidence="1">Multi-pass membrane protein</topology>
    </subcellularLocation>
</comment>
<evidence type="ECO:0000256" key="7">
    <source>
        <dbReference type="ARBA" id="ARBA00023128"/>
    </source>
</evidence>
<feature type="region of interest" description="Disordered" evidence="15">
    <location>
        <begin position="578"/>
        <end position="604"/>
    </location>
</feature>
<organism evidence="18 19">
    <name type="scientific">Columba livia</name>
    <name type="common">Rock dove</name>
    <dbReference type="NCBI Taxonomy" id="8932"/>
    <lineage>
        <taxon>Eukaryota</taxon>
        <taxon>Metazoa</taxon>
        <taxon>Chordata</taxon>
        <taxon>Craniata</taxon>
        <taxon>Vertebrata</taxon>
        <taxon>Euteleostomi</taxon>
        <taxon>Archelosauria</taxon>
        <taxon>Archosauria</taxon>
        <taxon>Dinosauria</taxon>
        <taxon>Saurischia</taxon>
        <taxon>Theropoda</taxon>
        <taxon>Coelurosauria</taxon>
        <taxon>Aves</taxon>
        <taxon>Neognathae</taxon>
        <taxon>Neoaves</taxon>
        <taxon>Columbimorphae</taxon>
        <taxon>Columbiformes</taxon>
        <taxon>Columbidae</taxon>
        <taxon>Columba</taxon>
    </lineage>
</organism>
<dbReference type="GO" id="GO:0031966">
    <property type="term" value="C:mitochondrial membrane"/>
    <property type="evidence" value="ECO:0007669"/>
    <property type="project" value="UniProtKB-SubCell"/>
</dbReference>
<accession>A0A2I0M8E0</accession>
<feature type="region of interest" description="Disordered" evidence="15">
    <location>
        <begin position="495"/>
        <end position="523"/>
    </location>
</feature>
<evidence type="ECO:0000256" key="10">
    <source>
        <dbReference type="ARBA" id="ARBA00023288"/>
    </source>
</evidence>
<feature type="transmembrane region" description="Helical" evidence="14">
    <location>
        <begin position="209"/>
        <end position="233"/>
    </location>
</feature>
<dbReference type="InterPro" id="IPR001594">
    <property type="entry name" value="Palmitoyltrfase_DHHC"/>
</dbReference>
<dbReference type="FunCoup" id="A0A2I0M8E0">
    <property type="interactions" value="142"/>
</dbReference>
<evidence type="ECO:0000256" key="14">
    <source>
        <dbReference type="RuleBase" id="RU079119"/>
    </source>
</evidence>
<dbReference type="InParanoid" id="A0A2I0M8E0"/>
<sequence length="834" mass="91801">MGELIPTFHRSFRLLLFFLKFIAPEEGGGGSYELCFLLTGPVLETWRAFQFARLLVKASDLRYTIEPQFTLVIEAVAEPSPWSCQIWKPPFSCLLRCPWLTKAISPAIPVYNGLVFLFVLANFSMATFMDPGVFPRADEDEDKDDDFRAPLYKNVEIKGIQVRMKWCATCHFYRPPRCSHCSVCDNCVEDFDHHCPWVNNCIGRRNYRYFFLFLLSLSTHMVGVFTFGLIFILNHMEKLGAAHTTITMAVMCVAGLFFIPVIGLTGFHIVLVARGRTTNEQVTGKFRGGVNPFTRGCCGNVEHVLCSPLAPRYIVEPKKKQAVSVKPPFLRPDLSERQITVKISDNGIQANLNRSKSKISLEGLEDKGMDVQPPLPPKGDPSKYSELKGQLGTSEEGGLSPKLISPPTPAMYKYRPAFSNNPKVHYHATAEQITMQEGHSQGALIEEDGRSLDYQSEPSLDIPSYRKSSLHKTYQSSPLQIDSFAINSRSLSLKSAGRRGTDKVPLHPIKSEGAASTPYKSIFSPNSLSNRNGSLSYDSLLNPMSPSGRKCIAHSAVSSVGYHSPYLSAKMCHLRGSELQRQPPQSFSPVLGSPAAHQRDPSPVRYDNLSKTIMASIQERKEMEEREKLLHSHPDSVFADSGVYDTPSSYSLQQVSTLSEDPRSMAMRYGSRDNLMAATSFSTRNPVLQSSVSSLSSAMTRAPRTSTTSLQADLANNNVQSHQALQGRVSNGSYKSPGHQVPSSPTGMPRSPSYGGPKAVSFVNTVEITEVQSVGAQRDDIQLKTPHSKINGQPKGISRLGSSSSSQGTPVSPARHSNVKKVSGVGGTTYEISV</sequence>
<feature type="compositionally biased region" description="Polar residues" evidence="15">
    <location>
        <begin position="579"/>
        <end position="588"/>
    </location>
</feature>
<keyword evidence="7" id="KW-0496">Mitochondrion</keyword>
<evidence type="ECO:0000259" key="17">
    <source>
        <dbReference type="Pfam" id="PF01529"/>
    </source>
</evidence>
<evidence type="ECO:0000256" key="12">
    <source>
        <dbReference type="ARBA" id="ARBA00023463"/>
    </source>
</evidence>
<dbReference type="STRING" id="8932.A0A2I0M8E0"/>
<keyword evidence="8 14" id="KW-0472">Membrane</keyword>
<keyword evidence="16" id="KW-0732">Signal</keyword>
<comment type="caution">
    <text evidence="18">The sequence shown here is derived from an EMBL/GenBank/DDBJ whole genome shotgun (WGS) entry which is preliminary data.</text>
</comment>
<keyword evidence="6" id="KW-0333">Golgi apparatus</keyword>
<proteinExistence type="inferred from homology"/>
<evidence type="ECO:0000256" key="9">
    <source>
        <dbReference type="ARBA" id="ARBA00023139"/>
    </source>
</evidence>
<evidence type="ECO:0000256" key="3">
    <source>
        <dbReference type="ARBA" id="ARBA00022679"/>
    </source>
</evidence>
<dbReference type="PANTHER" id="PTHR12349">
    <property type="entry name" value="ANKYRIN REPEAT AND LEM DOMAIN-CONTAINING PROTEIN 2"/>
    <property type="match status" value="1"/>
</dbReference>
<keyword evidence="11 14" id="KW-0012">Acyltransferase</keyword>
<feature type="region of interest" description="Disordered" evidence="15">
    <location>
        <begin position="777"/>
        <end position="834"/>
    </location>
</feature>
<evidence type="ECO:0000256" key="8">
    <source>
        <dbReference type="ARBA" id="ARBA00023136"/>
    </source>
</evidence>
<dbReference type="GO" id="GO:0019706">
    <property type="term" value="F:protein-cysteine S-palmitoyltransferase activity"/>
    <property type="evidence" value="ECO:0007669"/>
    <property type="project" value="UniProtKB-EC"/>
</dbReference>
<evidence type="ECO:0000256" key="16">
    <source>
        <dbReference type="SAM" id="SignalP"/>
    </source>
</evidence>
<protein>
    <recommendedName>
        <fullName evidence="14">Palmitoyltransferase</fullName>
        <ecNumber evidence="14">2.3.1.225</ecNumber>
    </recommendedName>
</protein>
<keyword evidence="4 14" id="KW-0812">Transmembrane</keyword>
<feature type="transmembrane region" description="Helical" evidence="14">
    <location>
        <begin position="245"/>
        <end position="271"/>
    </location>
</feature>
<name>A0A2I0M8E0_COLLI</name>
<evidence type="ECO:0000256" key="11">
    <source>
        <dbReference type="ARBA" id="ARBA00023315"/>
    </source>
</evidence>
<evidence type="ECO:0000256" key="5">
    <source>
        <dbReference type="ARBA" id="ARBA00022989"/>
    </source>
</evidence>
<feature type="region of interest" description="Disordered" evidence="15">
    <location>
        <begin position="727"/>
        <end position="754"/>
    </location>
</feature>
<feature type="domain" description="Palmitoyltransferase DHHC" evidence="17">
    <location>
        <begin position="163"/>
        <end position="283"/>
    </location>
</feature>
<evidence type="ECO:0000313" key="19">
    <source>
        <dbReference type="Proteomes" id="UP000053872"/>
    </source>
</evidence>
<evidence type="ECO:0000256" key="15">
    <source>
        <dbReference type="SAM" id="MobiDB-lite"/>
    </source>
</evidence>